<protein>
    <submittedName>
        <fullName evidence="1">Uncharacterized protein</fullName>
    </submittedName>
</protein>
<gene>
    <name evidence="1" type="ORF">PAHAL_3G488000</name>
</gene>
<accession>A0A2T8KLX4</accession>
<dbReference type="Gramene" id="PVH63188">
    <property type="protein sequence ID" value="PVH63188"/>
    <property type="gene ID" value="PAHAL_3G488000"/>
</dbReference>
<sequence>MVLKKPSCFGSLWHTQQVVNERYALVAHEDYRSTMLGHESAVLMTSTVFREVFY</sequence>
<dbReference type="Proteomes" id="UP000243499">
    <property type="component" value="Chromosome 3"/>
</dbReference>
<organism evidence="1">
    <name type="scientific">Panicum hallii</name>
    <dbReference type="NCBI Taxonomy" id="206008"/>
    <lineage>
        <taxon>Eukaryota</taxon>
        <taxon>Viridiplantae</taxon>
        <taxon>Streptophyta</taxon>
        <taxon>Embryophyta</taxon>
        <taxon>Tracheophyta</taxon>
        <taxon>Spermatophyta</taxon>
        <taxon>Magnoliopsida</taxon>
        <taxon>Liliopsida</taxon>
        <taxon>Poales</taxon>
        <taxon>Poaceae</taxon>
        <taxon>PACMAD clade</taxon>
        <taxon>Panicoideae</taxon>
        <taxon>Panicodae</taxon>
        <taxon>Paniceae</taxon>
        <taxon>Panicinae</taxon>
        <taxon>Panicum</taxon>
        <taxon>Panicum sect. Panicum</taxon>
    </lineage>
</organism>
<name>A0A2T8KLX4_9POAL</name>
<dbReference type="AlphaFoldDB" id="A0A2T8KLX4"/>
<proteinExistence type="predicted"/>
<dbReference type="EMBL" id="CM008048">
    <property type="protein sequence ID" value="PVH63188.1"/>
    <property type="molecule type" value="Genomic_DNA"/>
</dbReference>
<evidence type="ECO:0000313" key="1">
    <source>
        <dbReference type="EMBL" id="PVH63188.1"/>
    </source>
</evidence>
<reference evidence="1" key="1">
    <citation type="submission" date="2018-04" db="EMBL/GenBank/DDBJ databases">
        <title>WGS assembly of Panicum hallii.</title>
        <authorList>
            <person name="Lovell J."/>
            <person name="Jenkins J."/>
            <person name="Lowry D."/>
            <person name="Mamidi S."/>
            <person name="Sreedasyam A."/>
            <person name="Weng X."/>
            <person name="Barry K."/>
            <person name="Bonette J."/>
            <person name="Campitelli B."/>
            <person name="Daum C."/>
            <person name="Gordon S."/>
            <person name="Gould B."/>
            <person name="Lipzen A."/>
            <person name="Macqueen A."/>
            <person name="Palacio-Mejia J."/>
            <person name="Plott C."/>
            <person name="Shakirov E."/>
            <person name="Shu S."/>
            <person name="Yoshinaga Y."/>
            <person name="Zane M."/>
            <person name="Rokhsar D."/>
            <person name="Grimwood J."/>
            <person name="Schmutz J."/>
            <person name="Juenger T."/>
        </authorList>
    </citation>
    <scope>NUCLEOTIDE SEQUENCE [LARGE SCALE GENOMIC DNA]</scope>
    <source>
        <strain evidence="1">FIL2</strain>
    </source>
</reference>